<organism evidence="2 3">
    <name type="scientific">Litorisediminicola beolgyonensis</name>
    <dbReference type="NCBI Taxonomy" id="1173614"/>
    <lineage>
        <taxon>Bacteria</taxon>
        <taxon>Pseudomonadati</taxon>
        <taxon>Pseudomonadota</taxon>
        <taxon>Alphaproteobacteria</taxon>
        <taxon>Rhodobacterales</taxon>
        <taxon>Paracoccaceae</taxon>
        <taxon>Litorisediminicola</taxon>
    </lineage>
</organism>
<sequence length="116" mass="12120">MRSLALIGLVASGASATEHNVPPSHDLVCNENGYVLTLREGRFAGRPLYLGNACDAFHAPSGDGNWCWGNGSVSVEFSGQAYSFSGMELACETRASAAPSGSGCGCHTDPLPSWRQ</sequence>
<accession>A0ABW3ZKS1</accession>
<protein>
    <submittedName>
        <fullName evidence="2">Uncharacterized protein</fullName>
    </submittedName>
</protein>
<evidence type="ECO:0000313" key="3">
    <source>
        <dbReference type="Proteomes" id="UP001597135"/>
    </source>
</evidence>
<reference evidence="3" key="1">
    <citation type="journal article" date="2019" name="Int. J. Syst. Evol. Microbiol.">
        <title>The Global Catalogue of Microorganisms (GCM) 10K type strain sequencing project: providing services to taxonomists for standard genome sequencing and annotation.</title>
        <authorList>
            <consortium name="The Broad Institute Genomics Platform"/>
            <consortium name="The Broad Institute Genome Sequencing Center for Infectious Disease"/>
            <person name="Wu L."/>
            <person name="Ma J."/>
        </authorList>
    </citation>
    <scope>NUCLEOTIDE SEQUENCE [LARGE SCALE GENOMIC DNA]</scope>
    <source>
        <strain evidence="3">CCUG 62953</strain>
    </source>
</reference>
<evidence type="ECO:0000256" key="1">
    <source>
        <dbReference type="SAM" id="MobiDB-lite"/>
    </source>
</evidence>
<comment type="caution">
    <text evidence="2">The sequence shown here is derived from an EMBL/GenBank/DDBJ whole genome shotgun (WGS) entry which is preliminary data.</text>
</comment>
<feature type="region of interest" description="Disordered" evidence="1">
    <location>
        <begin position="96"/>
        <end position="116"/>
    </location>
</feature>
<gene>
    <name evidence="2" type="ORF">ACFQ4E_13215</name>
</gene>
<keyword evidence="3" id="KW-1185">Reference proteome</keyword>
<evidence type="ECO:0000313" key="2">
    <source>
        <dbReference type="EMBL" id="MFD1343382.1"/>
    </source>
</evidence>
<dbReference type="Proteomes" id="UP001597135">
    <property type="component" value="Unassembled WGS sequence"/>
</dbReference>
<name>A0ABW3ZKS1_9RHOB</name>
<dbReference type="EMBL" id="JBHTMU010000024">
    <property type="protein sequence ID" value="MFD1343382.1"/>
    <property type="molecule type" value="Genomic_DNA"/>
</dbReference>
<proteinExistence type="predicted"/>